<gene>
    <name evidence="3" type="primary">pleD</name>
    <name evidence="3" type="ORF">NCTC10172_00153</name>
</gene>
<dbReference type="CDD" id="cd01949">
    <property type="entry name" value="GGDEF"/>
    <property type="match status" value="1"/>
</dbReference>
<sequence>MIDMNLILFGVCFLITVILISLIFTNLYANHIYKGIRQWLYGSVLFFFAVLIYSFDPTQTQEINFIFGNTAVAFSMVLFSHGTTKFLDHENDSKELSLLYLVVFGLLCVFKYINNQVEIRQVLMSFYVIYAMLRLAFVSFKYFDKPGFNYLKIHFALGLGISILHTLRIVLILLGIAPQTSNLFGVKYDELILASIALYITVMIAIMTVYINYKSTGILKNERHNLELESMTDYLTQLPNRRMLQSYLSNLMSKHKRFALIITDVDGFKDINDQYGHDIGDLVLKEYARVLNQHKRQQDFIARYGGDEFIIVIDDYETNDTLEKNLKSKLAEVATGIEVASIQFRIKTSVGVALYPTDGLTLDELFKKADSALYHVKSNGKNQIAFYQDIKSERIWN</sequence>
<evidence type="ECO:0000313" key="4">
    <source>
        <dbReference type="Proteomes" id="UP000290909"/>
    </source>
</evidence>
<name>A0A449BI67_9MOLU</name>
<dbReference type="InterPro" id="IPR052163">
    <property type="entry name" value="DGC-Regulatory_Protein"/>
</dbReference>
<accession>A0A449BI67</accession>
<dbReference type="InterPro" id="IPR029787">
    <property type="entry name" value="Nucleotide_cyclase"/>
</dbReference>
<dbReference type="InterPro" id="IPR000160">
    <property type="entry name" value="GGDEF_dom"/>
</dbReference>
<protein>
    <submittedName>
        <fullName evidence="3">Stalked cell differentiation-controlling protein</fullName>
    </submittedName>
</protein>
<reference evidence="3 4" key="1">
    <citation type="submission" date="2019-01" db="EMBL/GenBank/DDBJ databases">
        <authorList>
            <consortium name="Pathogen Informatics"/>
        </authorList>
    </citation>
    <scope>NUCLEOTIDE SEQUENCE [LARGE SCALE GENOMIC DNA]</scope>
    <source>
        <strain evidence="3 4">NCTC10172</strain>
    </source>
</reference>
<proteinExistence type="predicted"/>
<dbReference type="PANTHER" id="PTHR46663">
    <property type="entry name" value="DIGUANYLATE CYCLASE DGCT-RELATED"/>
    <property type="match status" value="1"/>
</dbReference>
<feature type="transmembrane region" description="Helical" evidence="1">
    <location>
        <begin position="67"/>
        <end position="84"/>
    </location>
</feature>
<dbReference type="SUPFAM" id="SSF55073">
    <property type="entry name" value="Nucleotide cyclase"/>
    <property type="match status" value="1"/>
</dbReference>
<keyword evidence="1" id="KW-0812">Transmembrane</keyword>
<dbReference type="EMBL" id="LR215050">
    <property type="protein sequence ID" value="VEU82146.1"/>
    <property type="molecule type" value="Genomic_DNA"/>
</dbReference>
<organism evidence="3 4">
    <name type="scientific">Acholeplasma hippikon</name>
    <dbReference type="NCBI Taxonomy" id="264636"/>
    <lineage>
        <taxon>Bacteria</taxon>
        <taxon>Bacillati</taxon>
        <taxon>Mycoplasmatota</taxon>
        <taxon>Mollicutes</taxon>
        <taxon>Acholeplasmatales</taxon>
        <taxon>Acholeplasmataceae</taxon>
        <taxon>Acholeplasma</taxon>
    </lineage>
</organism>
<dbReference type="FunFam" id="3.30.70.270:FF:000001">
    <property type="entry name" value="Diguanylate cyclase domain protein"/>
    <property type="match status" value="1"/>
</dbReference>
<keyword evidence="4" id="KW-1185">Reference proteome</keyword>
<feature type="transmembrane region" description="Helical" evidence="1">
    <location>
        <begin position="191"/>
        <end position="213"/>
    </location>
</feature>
<keyword evidence="1" id="KW-1133">Transmembrane helix</keyword>
<dbReference type="NCBIfam" id="TIGR00254">
    <property type="entry name" value="GGDEF"/>
    <property type="match status" value="1"/>
</dbReference>
<feature type="transmembrane region" description="Helical" evidence="1">
    <location>
        <begin position="96"/>
        <end position="113"/>
    </location>
</feature>
<feature type="transmembrane region" description="Helical" evidence="1">
    <location>
        <begin position="125"/>
        <end position="143"/>
    </location>
</feature>
<feature type="transmembrane region" description="Helical" evidence="1">
    <location>
        <begin position="39"/>
        <end position="55"/>
    </location>
</feature>
<evidence type="ECO:0000256" key="1">
    <source>
        <dbReference type="SAM" id="Phobius"/>
    </source>
</evidence>
<dbReference type="SMART" id="SM00267">
    <property type="entry name" value="GGDEF"/>
    <property type="match status" value="1"/>
</dbReference>
<dbReference type="STRING" id="1408416.GCA_000702765_00708"/>
<feature type="domain" description="GGDEF" evidence="2">
    <location>
        <begin position="256"/>
        <end position="389"/>
    </location>
</feature>
<dbReference type="Pfam" id="PF00990">
    <property type="entry name" value="GGDEF"/>
    <property type="match status" value="1"/>
</dbReference>
<keyword evidence="1" id="KW-0472">Membrane</keyword>
<dbReference type="PANTHER" id="PTHR46663:SF2">
    <property type="entry name" value="GGDEF DOMAIN-CONTAINING PROTEIN"/>
    <property type="match status" value="1"/>
</dbReference>
<dbReference type="Gene3D" id="3.30.70.270">
    <property type="match status" value="1"/>
</dbReference>
<evidence type="ECO:0000313" key="3">
    <source>
        <dbReference type="EMBL" id="VEU82146.1"/>
    </source>
</evidence>
<dbReference type="KEGG" id="ahk:NCTC10172_00153"/>
<dbReference type="AlphaFoldDB" id="A0A449BI67"/>
<dbReference type="PROSITE" id="PS50887">
    <property type="entry name" value="GGDEF"/>
    <property type="match status" value="1"/>
</dbReference>
<feature type="transmembrane region" description="Helical" evidence="1">
    <location>
        <begin position="155"/>
        <end position="179"/>
    </location>
</feature>
<dbReference type="Proteomes" id="UP000290909">
    <property type="component" value="Chromosome"/>
</dbReference>
<dbReference type="InterPro" id="IPR043128">
    <property type="entry name" value="Rev_trsase/Diguanyl_cyclase"/>
</dbReference>
<feature type="transmembrane region" description="Helical" evidence="1">
    <location>
        <begin position="6"/>
        <end position="27"/>
    </location>
</feature>
<evidence type="ECO:0000259" key="2">
    <source>
        <dbReference type="PROSITE" id="PS50887"/>
    </source>
</evidence>